<name>A0AAE0P3E5_9PEZI</name>
<dbReference type="PROSITE" id="PS00658">
    <property type="entry name" value="FORK_HEAD_2"/>
    <property type="match status" value="1"/>
</dbReference>
<feature type="compositionally biased region" description="Polar residues" evidence="6">
    <location>
        <begin position="247"/>
        <end position="263"/>
    </location>
</feature>
<keyword evidence="3" id="KW-0804">Transcription</keyword>
<keyword evidence="2 5" id="KW-0238">DNA-binding</keyword>
<dbReference type="PANTHER" id="PTHR46078">
    <property type="entry name" value="FORKHEAD BOX PROTEIN J2 FAMILY MEMBER"/>
    <property type="match status" value="1"/>
</dbReference>
<evidence type="ECO:0000259" key="7">
    <source>
        <dbReference type="PROSITE" id="PS50039"/>
    </source>
</evidence>
<dbReference type="InterPro" id="IPR045912">
    <property type="entry name" value="FOXJ2/3-like"/>
</dbReference>
<dbReference type="Pfam" id="PF00250">
    <property type="entry name" value="Forkhead"/>
    <property type="match status" value="1"/>
</dbReference>
<feature type="region of interest" description="Disordered" evidence="6">
    <location>
        <begin position="128"/>
        <end position="148"/>
    </location>
</feature>
<reference evidence="8" key="2">
    <citation type="submission" date="2023-06" db="EMBL/GenBank/DDBJ databases">
        <authorList>
            <consortium name="Lawrence Berkeley National Laboratory"/>
            <person name="Haridas S."/>
            <person name="Hensen N."/>
            <person name="Bonometti L."/>
            <person name="Westerberg I."/>
            <person name="Brannstrom I.O."/>
            <person name="Guillou S."/>
            <person name="Cros-Aarteil S."/>
            <person name="Calhoun S."/>
            <person name="Kuo A."/>
            <person name="Mondo S."/>
            <person name="Pangilinan J."/>
            <person name="Riley R."/>
            <person name="LaButti K."/>
            <person name="Andreopoulos B."/>
            <person name="Lipzen A."/>
            <person name="Chen C."/>
            <person name="Yanf M."/>
            <person name="Daum C."/>
            <person name="Ng V."/>
            <person name="Clum A."/>
            <person name="Steindorff A."/>
            <person name="Ohm R."/>
            <person name="Martin F."/>
            <person name="Silar P."/>
            <person name="Natvig D."/>
            <person name="Lalanne C."/>
            <person name="Gautier V."/>
            <person name="Ament-velasquez S.L."/>
            <person name="Kruys A."/>
            <person name="Hutchinson M.I."/>
            <person name="Powell A.J."/>
            <person name="Barry K."/>
            <person name="Miller A.N."/>
            <person name="Grigoriev I.V."/>
            <person name="Debuchy R."/>
            <person name="Gladieux P."/>
            <person name="Thoren M.H."/>
            <person name="Johannesson H."/>
        </authorList>
    </citation>
    <scope>NUCLEOTIDE SEQUENCE</scope>
    <source>
        <strain evidence="8">CBS 232.78</strain>
    </source>
</reference>
<feature type="region of interest" description="Disordered" evidence="6">
    <location>
        <begin position="568"/>
        <end position="627"/>
    </location>
</feature>
<feature type="region of interest" description="Disordered" evidence="6">
    <location>
        <begin position="1"/>
        <end position="38"/>
    </location>
</feature>
<feature type="DNA-binding region" description="Fork-head" evidence="5">
    <location>
        <begin position="321"/>
        <end position="440"/>
    </location>
</feature>
<feature type="compositionally biased region" description="Polar residues" evidence="6">
    <location>
        <begin position="431"/>
        <end position="453"/>
    </location>
</feature>
<dbReference type="GO" id="GO:0000978">
    <property type="term" value="F:RNA polymerase II cis-regulatory region sequence-specific DNA binding"/>
    <property type="evidence" value="ECO:0007669"/>
    <property type="project" value="TreeGrafter"/>
</dbReference>
<keyword evidence="9" id="KW-1185">Reference proteome</keyword>
<dbReference type="SUPFAM" id="SSF46785">
    <property type="entry name" value="Winged helix' DNA-binding domain"/>
    <property type="match status" value="1"/>
</dbReference>
<evidence type="ECO:0000256" key="4">
    <source>
        <dbReference type="ARBA" id="ARBA00023242"/>
    </source>
</evidence>
<evidence type="ECO:0000256" key="3">
    <source>
        <dbReference type="ARBA" id="ARBA00023163"/>
    </source>
</evidence>
<gene>
    <name evidence="8" type="ORF">B0H63DRAFT_515951</name>
</gene>
<dbReference type="PANTHER" id="PTHR46078:SF2">
    <property type="entry name" value="FORK-HEAD DOMAIN-CONTAINING PROTEIN"/>
    <property type="match status" value="1"/>
</dbReference>
<dbReference type="EMBL" id="JAULSW010000001">
    <property type="protein sequence ID" value="KAK3392733.1"/>
    <property type="molecule type" value="Genomic_DNA"/>
</dbReference>
<dbReference type="Gene3D" id="1.10.10.10">
    <property type="entry name" value="Winged helix-like DNA-binding domain superfamily/Winged helix DNA-binding domain"/>
    <property type="match status" value="1"/>
</dbReference>
<evidence type="ECO:0000256" key="2">
    <source>
        <dbReference type="ARBA" id="ARBA00023125"/>
    </source>
</evidence>
<dbReference type="InterPro" id="IPR001766">
    <property type="entry name" value="Fork_head_dom"/>
</dbReference>
<dbReference type="Proteomes" id="UP001285441">
    <property type="component" value="Unassembled WGS sequence"/>
</dbReference>
<proteinExistence type="predicted"/>
<dbReference type="AlphaFoldDB" id="A0AAE0P3E5"/>
<comment type="caution">
    <text evidence="8">The sequence shown here is derived from an EMBL/GenBank/DDBJ whole genome shotgun (WGS) entry which is preliminary data.</text>
</comment>
<dbReference type="PROSITE" id="PS50039">
    <property type="entry name" value="FORK_HEAD_3"/>
    <property type="match status" value="1"/>
</dbReference>
<accession>A0AAE0P3E5</accession>
<feature type="compositionally biased region" description="Polar residues" evidence="6">
    <location>
        <begin position="481"/>
        <end position="492"/>
    </location>
</feature>
<organism evidence="8 9">
    <name type="scientific">Podospora didyma</name>
    <dbReference type="NCBI Taxonomy" id="330526"/>
    <lineage>
        <taxon>Eukaryota</taxon>
        <taxon>Fungi</taxon>
        <taxon>Dikarya</taxon>
        <taxon>Ascomycota</taxon>
        <taxon>Pezizomycotina</taxon>
        <taxon>Sordariomycetes</taxon>
        <taxon>Sordariomycetidae</taxon>
        <taxon>Sordariales</taxon>
        <taxon>Podosporaceae</taxon>
        <taxon>Podospora</taxon>
    </lineage>
</organism>
<keyword evidence="4 5" id="KW-0539">Nucleus</keyword>
<dbReference type="InterPro" id="IPR036388">
    <property type="entry name" value="WH-like_DNA-bd_sf"/>
</dbReference>
<evidence type="ECO:0000256" key="5">
    <source>
        <dbReference type="PROSITE-ProRule" id="PRU00089"/>
    </source>
</evidence>
<feature type="compositionally biased region" description="Polar residues" evidence="6">
    <location>
        <begin position="137"/>
        <end position="146"/>
    </location>
</feature>
<reference evidence="8" key="1">
    <citation type="journal article" date="2023" name="Mol. Phylogenet. Evol.">
        <title>Genome-scale phylogeny and comparative genomics of the fungal order Sordariales.</title>
        <authorList>
            <person name="Hensen N."/>
            <person name="Bonometti L."/>
            <person name="Westerberg I."/>
            <person name="Brannstrom I.O."/>
            <person name="Guillou S."/>
            <person name="Cros-Aarteil S."/>
            <person name="Calhoun S."/>
            <person name="Haridas S."/>
            <person name="Kuo A."/>
            <person name="Mondo S."/>
            <person name="Pangilinan J."/>
            <person name="Riley R."/>
            <person name="LaButti K."/>
            <person name="Andreopoulos B."/>
            <person name="Lipzen A."/>
            <person name="Chen C."/>
            <person name="Yan M."/>
            <person name="Daum C."/>
            <person name="Ng V."/>
            <person name="Clum A."/>
            <person name="Steindorff A."/>
            <person name="Ohm R.A."/>
            <person name="Martin F."/>
            <person name="Silar P."/>
            <person name="Natvig D.O."/>
            <person name="Lalanne C."/>
            <person name="Gautier V."/>
            <person name="Ament-Velasquez S.L."/>
            <person name="Kruys A."/>
            <person name="Hutchinson M.I."/>
            <person name="Powell A.J."/>
            <person name="Barry K."/>
            <person name="Miller A.N."/>
            <person name="Grigoriev I.V."/>
            <person name="Debuchy R."/>
            <person name="Gladieux P."/>
            <person name="Hiltunen Thoren M."/>
            <person name="Johannesson H."/>
        </authorList>
    </citation>
    <scope>NUCLEOTIDE SEQUENCE</scope>
    <source>
        <strain evidence="8">CBS 232.78</strain>
    </source>
</reference>
<dbReference type="InterPro" id="IPR030456">
    <property type="entry name" value="TF_fork_head_CS_2"/>
</dbReference>
<dbReference type="InterPro" id="IPR036390">
    <property type="entry name" value="WH_DNA-bd_sf"/>
</dbReference>
<evidence type="ECO:0000313" key="8">
    <source>
        <dbReference type="EMBL" id="KAK3392733.1"/>
    </source>
</evidence>
<dbReference type="GO" id="GO:0000981">
    <property type="term" value="F:DNA-binding transcription factor activity, RNA polymerase II-specific"/>
    <property type="evidence" value="ECO:0007669"/>
    <property type="project" value="TreeGrafter"/>
</dbReference>
<feature type="region of interest" description="Disordered" evidence="6">
    <location>
        <begin position="237"/>
        <end position="263"/>
    </location>
</feature>
<feature type="region of interest" description="Disordered" evidence="6">
    <location>
        <begin position="431"/>
        <end position="492"/>
    </location>
</feature>
<feature type="region of interest" description="Disordered" evidence="6">
    <location>
        <begin position="290"/>
        <end position="319"/>
    </location>
</feature>
<protein>
    <recommendedName>
        <fullName evidence="7">Fork-head domain-containing protein</fullName>
    </recommendedName>
</protein>
<feature type="compositionally biased region" description="Basic residues" evidence="6">
    <location>
        <begin position="598"/>
        <end position="609"/>
    </location>
</feature>
<evidence type="ECO:0000313" key="9">
    <source>
        <dbReference type="Proteomes" id="UP001285441"/>
    </source>
</evidence>
<dbReference type="GO" id="GO:0005634">
    <property type="term" value="C:nucleus"/>
    <property type="evidence" value="ECO:0007669"/>
    <property type="project" value="UniProtKB-SubCell"/>
</dbReference>
<evidence type="ECO:0000256" key="1">
    <source>
        <dbReference type="ARBA" id="ARBA00023015"/>
    </source>
</evidence>
<dbReference type="SMART" id="SM00339">
    <property type="entry name" value="FH"/>
    <property type="match status" value="1"/>
</dbReference>
<sequence length="709" mass="76952">MDREPDFPNGLPSATVSHSVDDSRQSRTMRSPPELSELTGMETVFTLSPPPMALTTGPSTAAMTQSCGASDRGNSFDVGMAALQSHSGDSQQSFASAQTTQGASLWSESIRAQAVNDDFEHYTFQGTAPVADFPPQADSNQSSPRSWKSAAQFRPVSWEAAPEPLQTTYGRQYSYLARFQLREGASGSGRVNMDRYIPSALNVSSTSLPTGASYLHTPGFDSADASFDLQGQSELYGAPYSRRPLGESNTSTPDQSRPLSPYSSTLDVKVEDDKLSPCPDESFLGSHYPMESGLLGHSRQSSSVASPTSGGCTPGTMGNLKTEEPYAKLIYRAFMSTPRHSMTLQEIYQWFRENTDKGKTEGKGWQNSIRHNLSMNKAFTKRDRHSMSSSGDGAENTGPKEICLSTGNGVHDSKKSSEWFLQPWAVEDGVQSTTRYRKPNTNNQRKPTSNRGSLQYFGTGRDASDHRSTGRRNAPGILTGRISSKSRQPYHRTSSTGAVTLQMQQYNHRLPQRHPSMMQGMVGSGGDAAYDAFLVEGARMPGQFVNLGEGDNNTTRISVDFSEYTATSGSQHHIYRHQQHPSSGSISEQHHQGLLTPSHHHPHHHHHNRTPSESAIDEPVTPEPTSYVDDATAASLLLPDLRSSSGPSSSSSMAAPGMLPYFVGTSSEDPSGAAIADMSAYSVYDEDVVSRFGAGPWGGVVDSYAQHPY</sequence>
<feature type="compositionally biased region" description="Polar residues" evidence="6">
    <location>
        <begin position="298"/>
        <end position="311"/>
    </location>
</feature>
<evidence type="ECO:0000256" key="6">
    <source>
        <dbReference type="SAM" id="MobiDB-lite"/>
    </source>
</evidence>
<comment type="subcellular location">
    <subcellularLocation>
        <location evidence="5">Nucleus</location>
    </subcellularLocation>
</comment>
<keyword evidence="1" id="KW-0805">Transcription regulation</keyword>
<feature type="domain" description="Fork-head" evidence="7">
    <location>
        <begin position="321"/>
        <end position="440"/>
    </location>
</feature>